<evidence type="ECO:0000313" key="5">
    <source>
        <dbReference type="Proteomes" id="UP000799429"/>
    </source>
</evidence>
<dbReference type="InterPro" id="IPR059095">
    <property type="entry name" value="Znf_C2H2_17_2nd"/>
</dbReference>
<dbReference type="Pfam" id="PF26177">
    <property type="entry name" value="zf_C2H2_17_1st"/>
    <property type="match status" value="1"/>
</dbReference>
<accession>A0A9P4S235</accession>
<evidence type="ECO:0000256" key="1">
    <source>
        <dbReference type="SAM" id="MobiDB-lite"/>
    </source>
</evidence>
<dbReference type="Pfam" id="PF26176">
    <property type="entry name" value="zf_C2H2_17_2"/>
    <property type="match status" value="1"/>
</dbReference>
<comment type="caution">
    <text evidence="4">The sequence shown here is derived from an EMBL/GenBank/DDBJ whole genome shotgun (WGS) entry which is preliminary data.</text>
</comment>
<reference evidence="4" key="1">
    <citation type="journal article" date="2020" name="Stud. Mycol.">
        <title>101 Dothideomycetes genomes: a test case for predicting lifestyles and emergence of pathogens.</title>
        <authorList>
            <person name="Haridas S."/>
            <person name="Albert R."/>
            <person name="Binder M."/>
            <person name="Bloem J."/>
            <person name="Labutti K."/>
            <person name="Salamov A."/>
            <person name="Andreopoulos B."/>
            <person name="Baker S."/>
            <person name="Barry K."/>
            <person name="Bills G."/>
            <person name="Bluhm B."/>
            <person name="Cannon C."/>
            <person name="Castanera R."/>
            <person name="Culley D."/>
            <person name="Daum C."/>
            <person name="Ezra D."/>
            <person name="Gonzalez J."/>
            <person name="Henrissat B."/>
            <person name="Kuo A."/>
            <person name="Liang C."/>
            <person name="Lipzen A."/>
            <person name="Lutzoni F."/>
            <person name="Magnuson J."/>
            <person name="Mondo S."/>
            <person name="Nolan M."/>
            <person name="Ohm R."/>
            <person name="Pangilinan J."/>
            <person name="Park H.-J."/>
            <person name="Ramirez L."/>
            <person name="Alfaro M."/>
            <person name="Sun H."/>
            <person name="Tritt A."/>
            <person name="Yoshinaga Y."/>
            <person name="Zwiers L.-H."/>
            <person name="Turgeon B."/>
            <person name="Goodwin S."/>
            <person name="Spatafora J."/>
            <person name="Crous P."/>
            <person name="Grigoriev I."/>
        </authorList>
    </citation>
    <scope>NUCLEOTIDE SEQUENCE</scope>
    <source>
        <strain evidence="4">CBS 101060</strain>
    </source>
</reference>
<protein>
    <recommendedName>
        <fullName evidence="6">C2H2-type domain-containing protein</fullName>
    </recommendedName>
</protein>
<evidence type="ECO:0000259" key="3">
    <source>
        <dbReference type="Pfam" id="PF26177"/>
    </source>
</evidence>
<evidence type="ECO:0000313" key="4">
    <source>
        <dbReference type="EMBL" id="KAF2834175.1"/>
    </source>
</evidence>
<keyword evidence="5" id="KW-1185">Reference proteome</keyword>
<dbReference type="InterPro" id="IPR059009">
    <property type="entry name" value="Znf_C2H2_17_1st"/>
</dbReference>
<gene>
    <name evidence="4" type="ORF">M501DRAFT_944710</name>
</gene>
<sequence>MDEGSSDLLYKAKLNDNGEYCCPFKEKENCNHKPTYKYLECHIKPYRYEKAASCEKTRFASRSSLLRHDREIHGVGVYLCPYLNCERSKEYEGFRRRSLCDEHMRRVHGWSNFERQSGTPKRRRPDKKGFGNQKVSKQTLPQRRKQAQHDVQ</sequence>
<feature type="domain" description="C2H2-domain containing protein second zinc finger" evidence="2">
    <location>
        <begin position="78"/>
        <end position="108"/>
    </location>
</feature>
<evidence type="ECO:0008006" key="6">
    <source>
        <dbReference type="Google" id="ProtNLM"/>
    </source>
</evidence>
<feature type="region of interest" description="Disordered" evidence="1">
    <location>
        <begin position="111"/>
        <end position="152"/>
    </location>
</feature>
<dbReference type="EMBL" id="MU006126">
    <property type="protein sequence ID" value="KAF2834175.1"/>
    <property type="molecule type" value="Genomic_DNA"/>
</dbReference>
<proteinExistence type="predicted"/>
<organism evidence="4 5">
    <name type="scientific">Patellaria atrata CBS 101060</name>
    <dbReference type="NCBI Taxonomy" id="1346257"/>
    <lineage>
        <taxon>Eukaryota</taxon>
        <taxon>Fungi</taxon>
        <taxon>Dikarya</taxon>
        <taxon>Ascomycota</taxon>
        <taxon>Pezizomycotina</taxon>
        <taxon>Dothideomycetes</taxon>
        <taxon>Dothideomycetes incertae sedis</taxon>
        <taxon>Patellariales</taxon>
        <taxon>Patellariaceae</taxon>
        <taxon>Patellaria</taxon>
    </lineage>
</organism>
<name>A0A9P4S235_9PEZI</name>
<dbReference type="Proteomes" id="UP000799429">
    <property type="component" value="Unassembled WGS sequence"/>
</dbReference>
<dbReference type="AlphaFoldDB" id="A0A9P4S235"/>
<dbReference type="OrthoDB" id="5305647at2759"/>
<feature type="domain" description="C2H2-domain containing protein first zinc finger" evidence="3">
    <location>
        <begin position="44"/>
        <end position="74"/>
    </location>
</feature>
<evidence type="ECO:0000259" key="2">
    <source>
        <dbReference type="Pfam" id="PF26176"/>
    </source>
</evidence>